<dbReference type="PROSITE" id="PS00676">
    <property type="entry name" value="SIGMA54_INTERACT_2"/>
    <property type="match status" value="1"/>
</dbReference>
<dbReference type="SUPFAM" id="SSF52172">
    <property type="entry name" value="CheY-like"/>
    <property type="match status" value="1"/>
</dbReference>
<dbReference type="CDD" id="cd00009">
    <property type="entry name" value="AAA"/>
    <property type="match status" value="1"/>
</dbReference>
<dbReference type="FunFam" id="3.40.50.300:FF:000006">
    <property type="entry name" value="DNA-binding transcriptional regulator NtrC"/>
    <property type="match status" value="1"/>
</dbReference>
<dbReference type="Gene3D" id="3.40.50.2300">
    <property type="match status" value="1"/>
</dbReference>
<organism evidence="9 10">
    <name type="scientific">Mucilaginibacter corticis</name>
    <dbReference type="NCBI Taxonomy" id="2597670"/>
    <lineage>
        <taxon>Bacteria</taxon>
        <taxon>Pseudomonadati</taxon>
        <taxon>Bacteroidota</taxon>
        <taxon>Sphingobacteriia</taxon>
        <taxon>Sphingobacteriales</taxon>
        <taxon>Sphingobacteriaceae</taxon>
        <taxon>Mucilaginibacter</taxon>
    </lineage>
</organism>
<dbReference type="OrthoDB" id="9767722at2"/>
<dbReference type="PRINTS" id="PR01590">
    <property type="entry name" value="HTHFIS"/>
</dbReference>
<sequence length="451" mass="49745">MSTAAKGKILIIDDEDRLRQLLARILQLEGYDLLQAANAKEGLRYLDNNVIDVVICDVKLPDANGIELTKTIKASHPAVEIIVLTAYGTINDGVAAIKNGAFDYITKGDDNEKIIPLVSKAMDKAILQRRVLELENKLNLKFGFERIIGNSAGITAAIKLAQRVSATDTTVLLLGETGTGKEVFAEAIHQASPRNAKPFVAINCSAFSKELLESELFGHKAGSFTGAVKDKKGLFEEANGGTIFLDEIGELDHDLQAKLLRVLESQQFIKIGDTKTTQVSVRILAATNRDLQEESAKGNFRSDLFYRLSVFQIILPPVRDRKKDIGLLANSFIQTFATKVNKHIKGYTPDFLEKLEAYNWPGNIRELKNVIERAVILCDGNELDASLLPYEIEASATKNSNAASAFDLAAIEQQHIIRVLKHTQNNRAEAARLLNIGVATLYRKLKEYGLE</sequence>
<evidence type="ECO:0000256" key="2">
    <source>
        <dbReference type="ARBA" id="ARBA00022840"/>
    </source>
</evidence>
<evidence type="ECO:0000256" key="5">
    <source>
        <dbReference type="ARBA" id="ARBA00023163"/>
    </source>
</evidence>
<keyword evidence="3" id="KW-0805">Transcription regulation</keyword>
<keyword evidence="10" id="KW-1185">Reference proteome</keyword>
<dbReference type="InterPro" id="IPR001789">
    <property type="entry name" value="Sig_transdc_resp-reg_receiver"/>
</dbReference>
<dbReference type="InterPro" id="IPR011006">
    <property type="entry name" value="CheY-like_superfamily"/>
</dbReference>
<dbReference type="SUPFAM" id="SSF52540">
    <property type="entry name" value="P-loop containing nucleoside triphosphate hydrolases"/>
    <property type="match status" value="1"/>
</dbReference>
<dbReference type="Gene3D" id="1.10.10.60">
    <property type="entry name" value="Homeodomain-like"/>
    <property type="match status" value="1"/>
</dbReference>
<dbReference type="PROSITE" id="PS00688">
    <property type="entry name" value="SIGMA54_INTERACT_3"/>
    <property type="match status" value="1"/>
</dbReference>
<dbReference type="InterPro" id="IPR002197">
    <property type="entry name" value="HTH_Fis"/>
</dbReference>
<dbReference type="InterPro" id="IPR025944">
    <property type="entry name" value="Sigma_54_int_dom_CS"/>
</dbReference>
<dbReference type="SMART" id="SM00382">
    <property type="entry name" value="AAA"/>
    <property type="match status" value="1"/>
</dbReference>
<proteinExistence type="predicted"/>
<dbReference type="Gene3D" id="1.10.8.60">
    <property type="match status" value="1"/>
</dbReference>
<keyword evidence="4" id="KW-0238">DNA-binding</keyword>
<dbReference type="SMART" id="SM00448">
    <property type="entry name" value="REC"/>
    <property type="match status" value="1"/>
</dbReference>
<dbReference type="Pfam" id="PF02954">
    <property type="entry name" value="HTH_8"/>
    <property type="match status" value="1"/>
</dbReference>
<keyword evidence="6" id="KW-0597">Phosphoprotein</keyword>
<evidence type="ECO:0000259" key="7">
    <source>
        <dbReference type="PROSITE" id="PS50045"/>
    </source>
</evidence>
<dbReference type="Pfam" id="PF25601">
    <property type="entry name" value="AAA_lid_14"/>
    <property type="match status" value="1"/>
</dbReference>
<dbReference type="GO" id="GO:0043565">
    <property type="term" value="F:sequence-specific DNA binding"/>
    <property type="evidence" value="ECO:0007669"/>
    <property type="project" value="InterPro"/>
</dbReference>
<evidence type="ECO:0000256" key="4">
    <source>
        <dbReference type="ARBA" id="ARBA00023125"/>
    </source>
</evidence>
<dbReference type="Pfam" id="PF00072">
    <property type="entry name" value="Response_reg"/>
    <property type="match status" value="1"/>
</dbReference>
<evidence type="ECO:0000313" key="10">
    <source>
        <dbReference type="Proteomes" id="UP000318733"/>
    </source>
</evidence>
<dbReference type="AlphaFoldDB" id="A0A556MTL7"/>
<dbReference type="PANTHER" id="PTHR32071:SF121">
    <property type="entry name" value="SIGMA L-DEPENDENT TRANSCRIPTIONAL REGULATOR YQIR-RELATED"/>
    <property type="match status" value="1"/>
</dbReference>
<dbReference type="Gene3D" id="3.40.50.300">
    <property type="entry name" value="P-loop containing nucleotide triphosphate hydrolases"/>
    <property type="match status" value="1"/>
</dbReference>
<protein>
    <submittedName>
        <fullName evidence="9">Sigma-54-dependent Fis family transcriptional regulator</fullName>
    </submittedName>
</protein>
<keyword evidence="2" id="KW-0067">ATP-binding</keyword>
<dbReference type="PANTHER" id="PTHR32071">
    <property type="entry name" value="TRANSCRIPTIONAL REGULATORY PROTEIN"/>
    <property type="match status" value="1"/>
</dbReference>
<evidence type="ECO:0000259" key="8">
    <source>
        <dbReference type="PROSITE" id="PS50110"/>
    </source>
</evidence>
<dbReference type="RefSeq" id="WP_144246782.1">
    <property type="nucleotide sequence ID" value="NZ_VLPK01000001.1"/>
</dbReference>
<evidence type="ECO:0000256" key="1">
    <source>
        <dbReference type="ARBA" id="ARBA00022741"/>
    </source>
</evidence>
<dbReference type="InterPro" id="IPR003593">
    <property type="entry name" value="AAA+_ATPase"/>
</dbReference>
<evidence type="ECO:0000256" key="6">
    <source>
        <dbReference type="PROSITE-ProRule" id="PRU00169"/>
    </source>
</evidence>
<dbReference type="SUPFAM" id="SSF46689">
    <property type="entry name" value="Homeodomain-like"/>
    <property type="match status" value="1"/>
</dbReference>
<keyword evidence="5" id="KW-0804">Transcription</keyword>
<dbReference type="GO" id="GO:0000160">
    <property type="term" value="P:phosphorelay signal transduction system"/>
    <property type="evidence" value="ECO:0007669"/>
    <property type="project" value="InterPro"/>
</dbReference>
<dbReference type="Pfam" id="PF00158">
    <property type="entry name" value="Sigma54_activat"/>
    <property type="match status" value="1"/>
</dbReference>
<evidence type="ECO:0000256" key="3">
    <source>
        <dbReference type="ARBA" id="ARBA00023015"/>
    </source>
</evidence>
<comment type="caution">
    <text evidence="9">The sequence shown here is derived from an EMBL/GenBank/DDBJ whole genome shotgun (WGS) entry which is preliminary data.</text>
</comment>
<keyword evidence="1" id="KW-0547">Nucleotide-binding</keyword>
<dbReference type="InterPro" id="IPR058031">
    <property type="entry name" value="AAA_lid_NorR"/>
</dbReference>
<dbReference type="InterPro" id="IPR009057">
    <property type="entry name" value="Homeodomain-like_sf"/>
</dbReference>
<name>A0A556MTL7_9SPHI</name>
<feature type="domain" description="Response regulatory" evidence="8">
    <location>
        <begin position="8"/>
        <end position="122"/>
    </location>
</feature>
<dbReference type="InterPro" id="IPR025662">
    <property type="entry name" value="Sigma_54_int_dom_ATP-bd_1"/>
</dbReference>
<dbReference type="GO" id="GO:0005524">
    <property type="term" value="F:ATP binding"/>
    <property type="evidence" value="ECO:0007669"/>
    <property type="project" value="UniProtKB-KW"/>
</dbReference>
<dbReference type="PROSITE" id="PS50045">
    <property type="entry name" value="SIGMA54_INTERACT_4"/>
    <property type="match status" value="1"/>
</dbReference>
<feature type="modified residue" description="4-aspartylphosphate" evidence="6">
    <location>
        <position position="57"/>
    </location>
</feature>
<dbReference type="PROSITE" id="PS00675">
    <property type="entry name" value="SIGMA54_INTERACT_1"/>
    <property type="match status" value="1"/>
</dbReference>
<accession>A0A556MTL7</accession>
<dbReference type="InterPro" id="IPR027417">
    <property type="entry name" value="P-loop_NTPase"/>
</dbReference>
<feature type="domain" description="Sigma-54 factor interaction" evidence="7">
    <location>
        <begin position="147"/>
        <end position="376"/>
    </location>
</feature>
<dbReference type="EMBL" id="VLPK01000001">
    <property type="protein sequence ID" value="TSJ43217.1"/>
    <property type="molecule type" value="Genomic_DNA"/>
</dbReference>
<evidence type="ECO:0000313" key="9">
    <source>
        <dbReference type="EMBL" id="TSJ43217.1"/>
    </source>
</evidence>
<dbReference type="InterPro" id="IPR025943">
    <property type="entry name" value="Sigma_54_int_dom_ATP-bd_2"/>
</dbReference>
<reference evidence="9 10" key="1">
    <citation type="submission" date="2019-07" db="EMBL/GenBank/DDBJ databases">
        <authorList>
            <person name="Huq M.A."/>
        </authorList>
    </citation>
    <scope>NUCLEOTIDE SEQUENCE [LARGE SCALE GENOMIC DNA]</scope>
    <source>
        <strain evidence="9 10">MAH-19</strain>
    </source>
</reference>
<dbReference type="InterPro" id="IPR002078">
    <property type="entry name" value="Sigma_54_int"/>
</dbReference>
<dbReference type="PROSITE" id="PS50110">
    <property type="entry name" value="RESPONSE_REGULATORY"/>
    <property type="match status" value="1"/>
</dbReference>
<dbReference type="GO" id="GO:0006355">
    <property type="term" value="P:regulation of DNA-templated transcription"/>
    <property type="evidence" value="ECO:0007669"/>
    <property type="project" value="InterPro"/>
</dbReference>
<gene>
    <name evidence="9" type="ORF">FO440_03220</name>
</gene>
<dbReference type="Proteomes" id="UP000318733">
    <property type="component" value="Unassembled WGS sequence"/>
</dbReference>